<name>A0A1M6B0Z8_9FLAO</name>
<evidence type="ECO:0000259" key="1">
    <source>
        <dbReference type="PROSITE" id="PS51186"/>
    </source>
</evidence>
<feature type="domain" description="N-acetyltransferase" evidence="1">
    <location>
        <begin position="24"/>
        <end position="177"/>
    </location>
</feature>
<dbReference type="EMBL" id="FQZI01000001">
    <property type="protein sequence ID" value="SHI42390.1"/>
    <property type="molecule type" value="Genomic_DNA"/>
</dbReference>
<organism evidence="2 3">
    <name type="scientific">Flavobacterium terrae</name>
    <dbReference type="NCBI Taxonomy" id="415425"/>
    <lineage>
        <taxon>Bacteria</taxon>
        <taxon>Pseudomonadati</taxon>
        <taxon>Bacteroidota</taxon>
        <taxon>Flavobacteriia</taxon>
        <taxon>Flavobacteriales</taxon>
        <taxon>Flavobacteriaceae</taxon>
        <taxon>Flavobacterium</taxon>
    </lineage>
</organism>
<dbReference type="PANTHER" id="PTHR43792">
    <property type="entry name" value="GNAT FAMILY, PUTATIVE (AFU_ORTHOLOGUE AFUA_3G00765)-RELATED-RELATED"/>
    <property type="match status" value="1"/>
</dbReference>
<reference evidence="3" key="1">
    <citation type="submission" date="2016-11" db="EMBL/GenBank/DDBJ databases">
        <authorList>
            <person name="Varghese N."/>
            <person name="Submissions S."/>
        </authorList>
    </citation>
    <scope>NUCLEOTIDE SEQUENCE [LARGE SCALE GENOMIC DNA]</scope>
    <source>
        <strain evidence="3">DSM 18829</strain>
    </source>
</reference>
<evidence type="ECO:0000313" key="3">
    <source>
        <dbReference type="Proteomes" id="UP000184488"/>
    </source>
</evidence>
<gene>
    <name evidence="2" type="ORF">SAMN05444363_0502</name>
</gene>
<proteinExistence type="predicted"/>
<dbReference type="Proteomes" id="UP000184488">
    <property type="component" value="Unassembled WGS sequence"/>
</dbReference>
<sequence>MKIPKLEVNRLVTERLILIPFDLELCKNLIENDFDDLLKMGLRRGLSWPDEDVIETLPKIVNNLSKVDWPTGFESWMIIKKDSSEIIGDLGFKGYNYQTQSVDIGYGIIKEERRKGFAEEASREIINWAFSKEFVYEITAQCLQKNSSSVNLLKKLGFKETHKDITMIYWSLSKSRYNLVVR</sequence>
<dbReference type="InterPro" id="IPR000182">
    <property type="entry name" value="GNAT_dom"/>
</dbReference>
<dbReference type="RefSeq" id="WP_073308271.1">
    <property type="nucleotide sequence ID" value="NZ_FQZI01000001.1"/>
</dbReference>
<keyword evidence="2" id="KW-0808">Transferase</keyword>
<dbReference type="PROSITE" id="PS51186">
    <property type="entry name" value="GNAT"/>
    <property type="match status" value="1"/>
</dbReference>
<dbReference type="AlphaFoldDB" id="A0A1M6B0Z8"/>
<dbReference type="Gene3D" id="3.40.630.30">
    <property type="match status" value="1"/>
</dbReference>
<dbReference type="InterPro" id="IPR051531">
    <property type="entry name" value="N-acetyltransferase"/>
</dbReference>
<evidence type="ECO:0000313" key="2">
    <source>
        <dbReference type="EMBL" id="SHI42390.1"/>
    </source>
</evidence>
<accession>A0A1M6B0Z8</accession>
<protein>
    <submittedName>
        <fullName evidence="2">Ribosomal-protein-alanine N-acetyltransferase</fullName>
    </submittedName>
</protein>
<dbReference type="PANTHER" id="PTHR43792:SF13">
    <property type="entry name" value="ACETYLTRANSFERASE"/>
    <property type="match status" value="1"/>
</dbReference>
<dbReference type="GO" id="GO:0016747">
    <property type="term" value="F:acyltransferase activity, transferring groups other than amino-acyl groups"/>
    <property type="evidence" value="ECO:0007669"/>
    <property type="project" value="InterPro"/>
</dbReference>
<dbReference type="SUPFAM" id="SSF55729">
    <property type="entry name" value="Acyl-CoA N-acyltransferases (Nat)"/>
    <property type="match status" value="1"/>
</dbReference>
<dbReference type="InterPro" id="IPR016181">
    <property type="entry name" value="Acyl_CoA_acyltransferase"/>
</dbReference>
<dbReference type="Pfam" id="PF13302">
    <property type="entry name" value="Acetyltransf_3"/>
    <property type="match status" value="1"/>
</dbReference>
<keyword evidence="3" id="KW-1185">Reference proteome</keyword>
<dbReference type="STRING" id="415425.SAMN05444363_0502"/>
<dbReference type="OrthoDB" id="9811523at2"/>